<protein>
    <recommendedName>
        <fullName evidence="3">XRE family transcriptional regulator</fullName>
    </recommendedName>
</protein>
<evidence type="ECO:0000313" key="2">
    <source>
        <dbReference type="Proteomes" id="UP001595891"/>
    </source>
</evidence>
<dbReference type="Proteomes" id="UP001595891">
    <property type="component" value="Unassembled WGS sequence"/>
</dbReference>
<gene>
    <name evidence="1" type="ORF">ACFO8L_30810</name>
</gene>
<dbReference type="RefSeq" id="WP_380707979.1">
    <property type="nucleotide sequence ID" value="NZ_JBHSFN010000023.1"/>
</dbReference>
<reference evidence="2" key="1">
    <citation type="journal article" date="2019" name="Int. J. Syst. Evol. Microbiol.">
        <title>The Global Catalogue of Microorganisms (GCM) 10K type strain sequencing project: providing services to taxonomists for standard genome sequencing and annotation.</title>
        <authorList>
            <consortium name="The Broad Institute Genomics Platform"/>
            <consortium name="The Broad Institute Genome Sequencing Center for Infectious Disease"/>
            <person name="Wu L."/>
            <person name="Ma J."/>
        </authorList>
    </citation>
    <scope>NUCLEOTIDE SEQUENCE [LARGE SCALE GENOMIC DNA]</scope>
    <source>
        <strain evidence="2">CCUG 49560</strain>
    </source>
</reference>
<dbReference type="Gene3D" id="1.25.40.10">
    <property type="entry name" value="Tetratricopeptide repeat domain"/>
    <property type="match status" value="1"/>
</dbReference>
<organism evidence="1 2">
    <name type="scientific">Sphaerisporangium corydalis</name>
    <dbReference type="NCBI Taxonomy" id="1441875"/>
    <lineage>
        <taxon>Bacteria</taxon>
        <taxon>Bacillati</taxon>
        <taxon>Actinomycetota</taxon>
        <taxon>Actinomycetes</taxon>
        <taxon>Streptosporangiales</taxon>
        <taxon>Streptosporangiaceae</taxon>
        <taxon>Sphaerisporangium</taxon>
    </lineage>
</organism>
<dbReference type="InterPro" id="IPR011990">
    <property type="entry name" value="TPR-like_helical_dom_sf"/>
</dbReference>
<name>A0ABV9ELH8_9ACTN</name>
<evidence type="ECO:0008006" key="3">
    <source>
        <dbReference type="Google" id="ProtNLM"/>
    </source>
</evidence>
<dbReference type="EMBL" id="JBHSFN010000023">
    <property type="protein sequence ID" value="MFC4590522.1"/>
    <property type="molecule type" value="Genomic_DNA"/>
</dbReference>
<proteinExistence type="predicted"/>
<keyword evidence="2" id="KW-1185">Reference proteome</keyword>
<evidence type="ECO:0000313" key="1">
    <source>
        <dbReference type="EMBL" id="MFC4590522.1"/>
    </source>
</evidence>
<sequence length="540" mass="59591">MTEGHRILVVCRRRGAALRAKGFTFEQIADVMSLDLDDSPLLLHRYAHGLTAAQVVAVFNDLDPAGTASMRTARLYDLEGWPQGRRRPSPRVLDLLARIYQTTARRLVTDTTYATYGPYDRELIDATDHRHLDPCQHTHLMPAISGIPHASMESAAGSGWPVTDAPSAGNAGLRPGDCAALFRALTAEEADVKRRELLFQLAVALGGVPALRLLRHLTPDEEVHLAQAVQGSGRVDAHTVTAIEKLIAHCWQLDESLGPQRLLPIADAHRDLVGRLLHRESLTPALRDRLLRAYWAVSHLGGWLHYDVLDHEGAVTRYEDGLKAAHQLEDATLLAHMHGLLAEAAGFKGEHSRARDHAFAAQGWVRSSLSPLQHAATSLVLARVLAHSGDGNASLRAIDHAYDIAGKPRSETDPAHLYWCTPARVQRHSLYCYVTLKRPDQALAAAEKSLTLDENWVRQRGFVLVEYASALTQKREIPEVARQLGEVAIIATRHSSARLLHTLRTARQALHPWSTNTHIRTLDEKLHPLGLATTPTSAQR</sequence>
<accession>A0ABV9ELH8</accession>
<comment type="caution">
    <text evidence="1">The sequence shown here is derived from an EMBL/GenBank/DDBJ whole genome shotgun (WGS) entry which is preliminary data.</text>
</comment>